<dbReference type="Proteomes" id="UP000188600">
    <property type="component" value="Unassembled WGS sequence"/>
</dbReference>
<dbReference type="EMBL" id="MSPT01000009">
    <property type="protein sequence ID" value="ONK27483.1"/>
    <property type="molecule type" value="Genomic_DNA"/>
</dbReference>
<evidence type="ECO:0008006" key="5">
    <source>
        <dbReference type="Google" id="ProtNLM"/>
    </source>
</evidence>
<gene>
    <name evidence="2" type="ORF">BVE84_05180</name>
    <name evidence="1" type="ORF">BVE86_05020</name>
</gene>
<reference evidence="3 4" key="1">
    <citation type="submission" date="2016-12" db="EMBL/GenBank/DDBJ databases">
        <authorList>
            <person name="Gulvik C.A."/>
        </authorList>
    </citation>
    <scope>NUCLEOTIDE SEQUENCE [LARGE SCALE GENOMIC DNA]</scope>
    <source>
        <strain evidence="2 4">12-5202</strain>
        <strain evidence="1 3">12-5291</strain>
    </source>
</reference>
<evidence type="ECO:0000313" key="1">
    <source>
        <dbReference type="EMBL" id="ONK27483.1"/>
    </source>
</evidence>
<protein>
    <recommendedName>
        <fullName evidence="5">DNA alkylation repair protein</fullName>
    </recommendedName>
</protein>
<keyword evidence="4" id="KW-1185">Reference proteome</keyword>
<accession>A0AB36JME0</accession>
<dbReference type="PANTHER" id="PTHR41291">
    <property type="entry name" value="DNA ALKYLATION REPAIR PROTEIN"/>
    <property type="match status" value="1"/>
</dbReference>
<dbReference type="Proteomes" id="UP000188946">
    <property type="component" value="Unassembled WGS sequence"/>
</dbReference>
<proteinExistence type="predicted"/>
<dbReference type="RefSeq" id="WP_076996002.1">
    <property type="nucleotide sequence ID" value="NZ_MSPR01000008.1"/>
</dbReference>
<evidence type="ECO:0000313" key="4">
    <source>
        <dbReference type="Proteomes" id="UP000188946"/>
    </source>
</evidence>
<dbReference type="AlphaFoldDB" id="A0AB36JME0"/>
<organism evidence="1 3">
    <name type="scientific">Streptococcus azizii</name>
    <dbReference type="NCBI Taxonomy" id="1579424"/>
    <lineage>
        <taxon>Bacteria</taxon>
        <taxon>Bacillati</taxon>
        <taxon>Bacillota</taxon>
        <taxon>Bacilli</taxon>
        <taxon>Lactobacillales</taxon>
        <taxon>Streptococcaceae</taxon>
        <taxon>Streptococcus</taxon>
    </lineage>
</organism>
<dbReference type="PANTHER" id="PTHR41291:SF1">
    <property type="entry name" value="DNA ALKYLATION REPAIR PROTEIN"/>
    <property type="match status" value="1"/>
</dbReference>
<name>A0AB36JME0_9STRE</name>
<dbReference type="InterPro" id="IPR016024">
    <property type="entry name" value="ARM-type_fold"/>
</dbReference>
<dbReference type="Pfam" id="PF08713">
    <property type="entry name" value="DNA_alkylation"/>
    <property type="match status" value="1"/>
</dbReference>
<evidence type="ECO:0000313" key="2">
    <source>
        <dbReference type="EMBL" id="ONK29416.1"/>
    </source>
</evidence>
<sequence>MSMIPSILAELESASHAGTLKRYEKIQETQPYYGVPMGAISRLAKSYVDQSDLVLPLWQTRVLEAQYLAIQIAKGKPNQLAVDTIQICLDETVSQNVLDKFTSLILSQRSDARKWERELLASDSPLFQRLGWSLKGKYFAGKTATPSEIEETLSTIEVQLQTAHPAVQWTMNQCLVEIAVTYPNYLEQGLTLGHTLAVYADMKVPKGCTSAYAPDWIQALLRKRK</sequence>
<evidence type="ECO:0000313" key="3">
    <source>
        <dbReference type="Proteomes" id="UP000188600"/>
    </source>
</evidence>
<dbReference type="SUPFAM" id="SSF48371">
    <property type="entry name" value="ARM repeat"/>
    <property type="match status" value="1"/>
</dbReference>
<dbReference type="Gene3D" id="1.25.10.90">
    <property type="match status" value="1"/>
</dbReference>
<dbReference type="InterPro" id="IPR014825">
    <property type="entry name" value="DNA_alkylation"/>
</dbReference>
<comment type="caution">
    <text evidence="1">The sequence shown here is derived from an EMBL/GenBank/DDBJ whole genome shotgun (WGS) entry which is preliminary data.</text>
</comment>
<dbReference type="EMBL" id="MSPR01000008">
    <property type="protein sequence ID" value="ONK29416.1"/>
    <property type="molecule type" value="Genomic_DNA"/>
</dbReference>